<keyword evidence="4" id="KW-1185">Reference proteome</keyword>
<evidence type="ECO:0000313" key="3">
    <source>
        <dbReference type="EMBL" id="KOG55304.1"/>
    </source>
</evidence>
<feature type="region of interest" description="Disordered" evidence="1">
    <location>
        <begin position="413"/>
        <end position="434"/>
    </location>
</feature>
<evidence type="ECO:0000259" key="2">
    <source>
        <dbReference type="SMART" id="SM00860"/>
    </source>
</evidence>
<protein>
    <recommendedName>
        <fullName evidence="2">Knr4/Smi1-like domain-containing protein</fullName>
    </recommendedName>
</protein>
<reference evidence="3 4" key="1">
    <citation type="submission" date="2015-07" db="EMBL/GenBank/DDBJ databases">
        <authorList>
            <person name="Ju K.-S."/>
            <person name="Doroghazi J.R."/>
            <person name="Metcalf W.W."/>
        </authorList>
    </citation>
    <scope>NUCLEOTIDE SEQUENCE [LARGE SCALE GENOMIC DNA]</scope>
    <source>
        <strain evidence="3 4">NRRL B-3589</strain>
    </source>
</reference>
<comment type="caution">
    <text evidence="3">The sequence shown here is derived from an EMBL/GenBank/DDBJ whole genome shotgun (WGS) entry which is preliminary data.</text>
</comment>
<name>A0ABR5ISP7_9ACTN</name>
<dbReference type="Gene3D" id="3.40.1580.10">
    <property type="entry name" value="SMI1/KNR4-like"/>
    <property type="match status" value="1"/>
</dbReference>
<accession>A0ABR5ISP7</accession>
<dbReference type="InterPro" id="IPR037883">
    <property type="entry name" value="Knr4/Smi1-like_sf"/>
</dbReference>
<organism evidence="3 4">
    <name type="scientific">Streptomyces varsoviensis</name>
    <dbReference type="NCBI Taxonomy" id="67373"/>
    <lineage>
        <taxon>Bacteria</taxon>
        <taxon>Bacillati</taxon>
        <taxon>Actinomycetota</taxon>
        <taxon>Actinomycetes</taxon>
        <taxon>Kitasatosporales</taxon>
        <taxon>Streptomycetaceae</taxon>
        <taxon>Streptomyces</taxon>
    </lineage>
</organism>
<evidence type="ECO:0000256" key="1">
    <source>
        <dbReference type="SAM" id="MobiDB-lite"/>
    </source>
</evidence>
<evidence type="ECO:0000313" key="4">
    <source>
        <dbReference type="Proteomes" id="UP000037020"/>
    </source>
</evidence>
<dbReference type="EMBL" id="LGUT01004287">
    <property type="protein sequence ID" value="KOG55304.1"/>
    <property type="molecule type" value="Genomic_DNA"/>
</dbReference>
<sequence length="660" mass="70760">MTGPETSGAETSGAEPFDWRRFLTRWSEEWADAQGDVAELSPDDAAAWESRWLGFAPADEADIAAMEARLGREMPPSYREFLRVSDGWRHAGGFVWKLAGTREAHWHEDAMGLGEEFGDLWGRPVNVEVEEEADEGAARGGLWARGLQLDVASDATSVLLDPADVGPDGEWAARVWASWAPADPQGYPSFAAFMVAKYQEFHCLQAGRAEGEGAPAFVNETTRAQDAAVARARAAALRGEHGEAARLLLTAREYGRPHVTEMLYQVGRLGGGPVGREARQPEPAGFPAPSPFLAELLTVYAVDFLNVGGYKDDWRYADPYHHGAAGRRAADLLRRMREGTYGYRPSGPFGEAVDAARESARWGDTDAAWRILRAALPAWKPLDPDHIAPMGLLGDPVLAPVLTAGRRLELLATPRGGESGPAPSPARDQDPGGLSWVARLGGLRPGQASCGDYRLVLVEGVAPDELPALLGSSPDAALSPLRSVDLRHYHRPDQRGFSGYDDKALLRVGRAGAGWSFGFEADLSPAFPAERFVSLAQDASARGGLAVVAWGQGRRDDPVFHLSVARDGDLLYAFTARGGVVEDVRGDLPAELAPAALGFGVRGAAAKRAAAGRALDVIADRYGVGLPRLAVTEGRLHSFESRSWIRPPGPGEAYATLGFA</sequence>
<dbReference type="Proteomes" id="UP000037020">
    <property type="component" value="Unassembled WGS sequence"/>
</dbReference>
<dbReference type="Pfam" id="PF09346">
    <property type="entry name" value="SMI1_KNR4"/>
    <property type="match status" value="1"/>
</dbReference>
<feature type="domain" description="Knr4/Smi1-like" evidence="2">
    <location>
        <begin position="57"/>
        <end position="196"/>
    </location>
</feature>
<proteinExistence type="predicted"/>
<gene>
    <name evidence="3" type="ORF">ADK38_43735</name>
</gene>
<dbReference type="SUPFAM" id="SSF160631">
    <property type="entry name" value="SMI1/KNR4-like"/>
    <property type="match status" value="1"/>
</dbReference>
<dbReference type="SMART" id="SM00860">
    <property type="entry name" value="SMI1_KNR4"/>
    <property type="match status" value="1"/>
</dbReference>
<dbReference type="InterPro" id="IPR018958">
    <property type="entry name" value="Knr4/Smi1-like_dom"/>
</dbReference>